<dbReference type="InterPro" id="IPR037171">
    <property type="entry name" value="NagB/RpiA_transferase-like"/>
</dbReference>
<evidence type="ECO:0000259" key="1">
    <source>
        <dbReference type="Pfam" id="PF02589"/>
    </source>
</evidence>
<dbReference type="PANTHER" id="PTHR43682:SF1">
    <property type="entry name" value="LACTATE UTILIZATION PROTEIN C"/>
    <property type="match status" value="1"/>
</dbReference>
<dbReference type="PANTHER" id="PTHR43682">
    <property type="entry name" value="LACTATE UTILIZATION PROTEIN C"/>
    <property type="match status" value="1"/>
</dbReference>
<organism evidence="2 3">
    <name type="scientific">Brevibacterium ravenspurgense</name>
    <dbReference type="NCBI Taxonomy" id="479117"/>
    <lineage>
        <taxon>Bacteria</taxon>
        <taxon>Bacillati</taxon>
        <taxon>Actinomycetota</taxon>
        <taxon>Actinomycetes</taxon>
        <taxon>Micrococcales</taxon>
        <taxon>Brevibacteriaceae</taxon>
        <taxon>Brevibacterium</taxon>
    </lineage>
</organism>
<dbReference type="Proteomes" id="UP000243589">
    <property type="component" value="Unassembled WGS sequence"/>
</dbReference>
<evidence type="ECO:0000313" key="3">
    <source>
        <dbReference type="Proteomes" id="UP000243589"/>
    </source>
</evidence>
<dbReference type="SUPFAM" id="SSF100950">
    <property type="entry name" value="NagB/RpiA/CoA transferase-like"/>
    <property type="match status" value="1"/>
</dbReference>
<dbReference type="InterPro" id="IPR024185">
    <property type="entry name" value="FTHF_cligase-like_sf"/>
</dbReference>
<dbReference type="RefSeq" id="WP_062020656.1">
    <property type="nucleotide sequence ID" value="NZ_LQQC01000009.1"/>
</dbReference>
<comment type="caution">
    <text evidence="2">The sequence shown here is derived from an EMBL/GenBank/DDBJ whole genome shotgun (WGS) entry which is preliminary data.</text>
</comment>
<keyword evidence="3" id="KW-1185">Reference proteome</keyword>
<gene>
    <name evidence="2" type="primary">lutC</name>
    <name evidence="2" type="ORF">Bravens_00891</name>
</gene>
<accession>A0A150HAL2</accession>
<dbReference type="Gene3D" id="3.40.50.10420">
    <property type="entry name" value="NagB/RpiA/CoA transferase-like"/>
    <property type="match status" value="1"/>
</dbReference>
<protein>
    <submittedName>
        <fullName evidence="2">Lactate utilization protein C</fullName>
    </submittedName>
</protein>
<dbReference type="PATRIC" id="fig|479117.4.peg.894"/>
<name>A0A150HAL2_9MICO</name>
<dbReference type="InterPro" id="IPR003741">
    <property type="entry name" value="LUD_dom"/>
</dbReference>
<evidence type="ECO:0000313" key="2">
    <source>
        <dbReference type="EMBL" id="KXZ58710.1"/>
    </source>
</evidence>
<dbReference type="AlphaFoldDB" id="A0A150HAL2"/>
<proteinExistence type="predicted"/>
<feature type="domain" description="LUD" evidence="1">
    <location>
        <begin position="112"/>
        <end position="215"/>
    </location>
</feature>
<reference evidence="2 3" key="1">
    <citation type="submission" date="2016-01" db="EMBL/GenBank/DDBJ databases">
        <title>Use of Whole Genome Sequencing to ascertain that Brevibacterium massiliense (Roux, Raoult 2009) is a later heterotypic synonym of Brevibacterium ravenspurgense (Mages 2008).</title>
        <authorList>
            <person name="Bernier A.-M."/>
            <person name="Burdz T."/>
            <person name="Huynh C."/>
            <person name="Pachecho A.L."/>
            <person name="Wiebe D."/>
            <person name="Bonner C."/>
            <person name="Bernard K."/>
        </authorList>
    </citation>
    <scope>NUCLEOTIDE SEQUENCE [LARGE SCALE GENOMIC DNA]</scope>
    <source>
        <strain evidence="2 3">CCUG56047</strain>
    </source>
</reference>
<dbReference type="EMBL" id="LQQC01000009">
    <property type="protein sequence ID" value="KXZ58710.1"/>
    <property type="molecule type" value="Genomic_DNA"/>
</dbReference>
<dbReference type="Pfam" id="PF02589">
    <property type="entry name" value="LUD_dom"/>
    <property type="match status" value="1"/>
</dbReference>
<sequence>MNAKHAILDRLASALGRPVTEGNTEPISSSDIPREYRTTADMGEAERIELLTDRLVDYDAGVHEVPLTQVPQKVAELLGDAGSIVVPHDLDSGWADKTDAKVLQDSRDEPLSIDELDSVDAVVTGATVAIADTGTICLAGENTGRRAITLVPDHHIIVLKKKDICTIVPEGVAVLEERGLTTSPQTWVSGPSASVDIEFQRVAGVHGPRTLDVIITD</sequence>